<evidence type="ECO:0000313" key="3">
    <source>
        <dbReference type="Proteomes" id="UP000000589"/>
    </source>
</evidence>
<reference evidence="1 3" key="1">
    <citation type="journal article" date="2009" name="PLoS Biol.">
        <title>Lineage-specific biology revealed by a finished genome assembly of the mouse.</title>
        <authorList>
            <consortium name="Mouse Genome Sequencing Consortium"/>
            <person name="Church D.M."/>
            <person name="Goodstadt L."/>
            <person name="Hillier L.W."/>
            <person name="Zody M.C."/>
            <person name="Goldstein S."/>
            <person name="She X."/>
            <person name="Bult C.J."/>
            <person name="Agarwala R."/>
            <person name="Cherry J.L."/>
            <person name="DiCuccio M."/>
            <person name="Hlavina W."/>
            <person name="Kapustin Y."/>
            <person name="Meric P."/>
            <person name="Maglott D."/>
            <person name="Birtle Z."/>
            <person name="Marques A.C."/>
            <person name="Graves T."/>
            <person name="Zhou S."/>
            <person name="Teague B."/>
            <person name="Potamousis K."/>
            <person name="Churas C."/>
            <person name="Place M."/>
            <person name="Herschleb J."/>
            <person name="Runnheim R."/>
            <person name="Forrest D."/>
            <person name="Amos-Landgraf J."/>
            <person name="Schwartz D.C."/>
            <person name="Cheng Z."/>
            <person name="Lindblad-Toh K."/>
            <person name="Eichler E.E."/>
            <person name="Ponting C.P."/>
        </authorList>
    </citation>
    <scope>NUCLEOTIDE SEQUENCE [LARGE SCALE GENOMIC DNA]</scope>
    <source>
        <strain evidence="1 3">C57BL/6J</strain>
    </source>
</reference>
<dbReference type="Proteomes" id="UP000000589">
    <property type="component" value="Chromosome 5"/>
</dbReference>
<keyword evidence="4 5" id="KW-1267">Proteomics identification</keyword>
<dbReference type="SMR" id="A0A0G2JEF1"/>
<reference evidence="1" key="3">
    <citation type="submission" date="2025-08" db="UniProtKB">
        <authorList>
            <consortium name="Ensembl"/>
        </authorList>
    </citation>
    <scope>IDENTIFICATION</scope>
    <source>
        <strain evidence="1">C57BL/6J</strain>
    </source>
</reference>
<reference evidence="1 3" key="2">
    <citation type="journal article" date="2011" name="PLoS Biol.">
        <title>Modernizing reference genome assemblies.</title>
        <authorList>
            <person name="Church D.M."/>
            <person name="Schneider V.A."/>
            <person name="Graves T."/>
            <person name="Auger K."/>
            <person name="Cunningham F."/>
            <person name="Bouk N."/>
            <person name="Chen H.C."/>
            <person name="Agarwala R."/>
            <person name="McLaren W.M."/>
            <person name="Ritchie G.R."/>
            <person name="Albracht D."/>
            <person name="Kremitzki M."/>
            <person name="Rock S."/>
            <person name="Kotkiewicz H."/>
            <person name="Kremitzki C."/>
            <person name="Wollam A."/>
            <person name="Trani L."/>
            <person name="Fulton L."/>
            <person name="Fulton R."/>
            <person name="Matthews L."/>
            <person name="Whitehead S."/>
            <person name="Chow W."/>
            <person name="Torrance J."/>
            <person name="Dunn M."/>
            <person name="Harden G."/>
            <person name="Threadgold G."/>
            <person name="Wood J."/>
            <person name="Collins J."/>
            <person name="Heath P."/>
            <person name="Griffiths G."/>
            <person name="Pelan S."/>
            <person name="Grafham D."/>
            <person name="Eichler E.E."/>
            <person name="Weinstock G."/>
            <person name="Mardis E.R."/>
            <person name="Wilson R.K."/>
            <person name="Howe K."/>
            <person name="Flicek P."/>
            <person name="Hubbard T."/>
        </authorList>
    </citation>
    <scope>NUCLEOTIDE SEQUENCE [LARGE SCALE GENOMIC DNA]</scope>
    <source>
        <strain evidence="1 3">C57BL/6J</strain>
    </source>
</reference>
<dbReference type="Ensembl" id="ENSMUST00000198318.5">
    <property type="protein sequence ID" value="ENSMUSP00000142748.2"/>
    <property type="gene ID" value="ENSMUSG00000029388.15"/>
</dbReference>
<organism evidence="1 3">
    <name type="scientific">Mus musculus</name>
    <name type="common">Mouse</name>
    <dbReference type="NCBI Taxonomy" id="10090"/>
    <lineage>
        <taxon>Eukaryota</taxon>
        <taxon>Metazoa</taxon>
        <taxon>Chordata</taxon>
        <taxon>Craniata</taxon>
        <taxon>Vertebrata</taxon>
        <taxon>Euteleostomi</taxon>
        <taxon>Mammalia</taxon>
        <taxon>Eutheria</taxon>
        <taxon>Euarchontoglires</taxon>
        <taxon>Glires</taxon>
        <taxon>Rodentia</taxon>
        <taxon>Myomorpha</taxon>
        <taxon>Muroidea</taxon>
        <taxon>Muridae</taxon>
        <taxon>Murinae</taxon>
        <taxon>Mus</taxon>
        <taxon>Mus</taxon>
    </lineage>
</organism>
<dbReference type="InterPro" id="IPR042528">
    <property type="entry name" value="elF-2B_alpha_N"/>
</dbReference>
<dbReference type="Antibodypedia" id="31819">
    <property type="antibodies" value="154 antibodies from 27 providers"/>
</dbReference>
<dbReference type="GeneTree" id="ENSGT00550000074853"/>
<dbReference type="ProteomicsDB" id="351608"/>
<evidence type="ECO:0007829" key="4">
    <source>
        <dbReference type="PeptideAtlas" id="A0A0G2JEF1"/>
    </source>
</evidence>
<dbReference type="VEuPathDB" id="HostDB:ENSMUSG00000029388"/>
<proteinExistence type="evidence at protein level"/>
<dbReference type="AlphaFoldDB" id="A0A0G2JEF1"/>
<gene>
    <name evidence="1 2" type="primary">Eif2b1</name>
</gene>
<keyword evidence="3" id="KW-1185">Reference proteome</keyword>
<name>A0A0G2JEF1_MOUSE</name>
<evidence type="ECO:0000313" key="1">
    <source>
        <dbReference type="Ensembl" id="ENSMUSP00000142748.2"/>
    </source>
</evidence>
<dbReference type="ExpressionAtlas" id="A0A0G2JEF1">
    <property type="expression patterns" value="baseline and differential"/>
</dbReference>
<dbReference type="MGI" id="MGI:2384802">
    <property type="gene designation" value="Eif2b1"/>
</dbReference>
<dbReference type="Gene3D" id="1.20.120.1070">
    <property type="entry name" value="Translation initiation factor eIF-2B, N-terminal domain"/>
    <property type="match status" value="1"/>
</dbReference>
<protein>
    <submittedName>
        <fullName evidence="1">Eukaryotic translation initiation factor 2B, subunit alpha</fullName>
    </submittedName>
</protein>
<dbReference type="AGR" id="MGI:2384802"/>
<sequence>MEDGELIEYFKSQMKGDPKMASAVAAIQTLLEFLKRDKGLLQM</sequence>
<evidence type="ECO:0007829" key="5">
    <source>
        <dbReference type="ProteomicsDB" id="A0A0G2JEF1"/>
    </source>
</evidence>
<dbReference type="Bgee" id="ENSMUSG00000029388">
    <property type="expression patterns" value="Expressed in animal zygote and 286 other cell types or tissues"/>
</dbReference>
<evidence type="ECO:0000313" key="2">
    <source>
        <dbReference type="MGI" id="MGI:2384802"/>
    </source>
</evidence>
<accession>A0A0G2JEF1</accession>
<reference evidence="1" key="4">
    <citation type="submission" date="2025-09" db="UniProtKB">
        <authorList>
            <consortium name="Ensembl"/>
        </authorList>
    </citation>
    <scope>IDENTIFICATION</scope>
    <source>
        <strain evidence="1">C57BL/6J</strain>
    </source>
</reference>